<keyword evidence="4" id="KW-1185">Reference proteome</keyword>
<sequence length="230" mass="25304">MKIALVCLPFAGAGASFFRPWQEHAGERLDVVPLQLPGRERLIDAEPYRDAVVAADELLPDLVRQLDGRTEVVLFGHSLGAVLAYELAHRVAAHPELVLRHLFVSGSPEPHTQRPQRATGLSDDEFLARVSQFAGFTHEALEDPEMRELILPALRADVEMHENYRPSTEDRLPAPITSLRGTDDALVTAAEGARWSEVAGAGFEYLELPGGHMYLTESAPELLKLIDTAV</sequence>
<dbReference type="PANTHER" id="PTHR11487">
    <property type="entry name" value="THIOESTERASE"/>
    <property type="match status" value="1"/>
</dbReference>
<comment type="similarity">
    <text evidence="1">Belongs to the thioesterase family.</text>
</comment>
<dbReference type="InterPro" id="IPR029058">
    <property type="entry name" value="AB_hydrolase_fold"/>
</dbReference>
<name>A0A1H5QF02_9PSEU</name>
<accession>A0A1H5QF02</accession>
<dbReference type="InterPro" id="IPR001031">
    <property type="entry name" value="Thioesterase"/>
</dbReference>
<evidence type="ECO:0000313" key="3">
    <source>
        <dbReference type="EMBL" id="SEF24424.1"/>
    </source>
</evidence>
<dbReference type="Proteomes" id="UP000198878">
    <property type="component" value="Unassembled WGS sequence"/>
</dbReference>
<feature type="domain" description="Thioesterase" evidence="2">
    <location>
        <begin position="5"/>
        <end position="228"/>
    </location>
</feature>
<dbReference type="PANTHER" id="PTHR11487:SF0">
    <property type="entry name" value="S-ACYL FATTY ACID SYNTHASE THIOESTERASE, MEDIUM CHAIN"/>
    <property type="match status" value="1"/>
</dbReference>
<dbReference type="STRING" id="218821.SAMN05421837_102698"/>
<dbReference type="InterPro" id="IPR012223">
    <property type="entry name" value="TEII"/>
</dbReference>
<dbReference type="Pfam" id="PF00975">
    <property type="entry name" value="Thioesterase"/>
    <property type="match status" value="1"/>
</dbReference>
<dbReference type="RefSeq" id="WP_086670606.1">
    <property type="nucleotide sequence ID" value="NZ_FNUJ01000002.1"/>
</dbReference>
<gene>
    <name evidence="3" type="ORF">SAMN05421837_102698</name>
</gene>
<dbReference type="OrthoDB" id="4169718at2"/>
<evidence type="ECO:0000259" key="2">
    <source>
        <dbReference type="Pfam" id="PF00975"/>
    </source>
</evidence>
<proteinExistence type="inferred from homology"/>
<dbReference type="SUPFAM" id="SSF53474">
    <property type="entry name" value="alpha/beta-Hydrolases"/>
    <property type="match status" value="1"/>
</dbReference>
<evidence type="ECO:0000256" key="1">
    <source>
        <dbReference type="ARBA" id="ARBA00007169"/>
    </source>
</evidence>
<organism evidence="3 4">
    <name type="scientific">Amycolatopsis pretoriensis</name>
    <dbReference type="NCBI Taxonomy" id="218821"/>
    <lineage>
        <taxon>Bacteria</taxon>
        <taxon>Bacillati</taxon>
        <taxon>Actinomycetota</taxon>
        <taxon>Actinomycetes</taxon>
        <taxon>Pseudonocardiales</taxon>
        <taxon>Pseudonocardiaceae</taxon>
        <taxon>Amycolatopsis</taxon>
    </lineage>
</organism>
<dbReference type="EMBL" id="FNUJ01000002">
    <property type="protein sequence ID" value="SEF24424.1"/>
    <property type="molecule type" value="Genomic_DNA"/>
</dbReference>
<dbReference type="GO" id="GO:0008610">
    <property type="term" value="P:lipid biosynthetic process"/>
    <property type="evidence" value="ECO:0007669"/>
    <property type="project" value="TreeGrafter"/>
</dbReference>
<protein>
    <submittedName>
        <fullName evidence="3">Surfactin synthase thioesterase subunit</fullName>
    </submittedName>
</protein>
<dbReference type="AlphaFoldDB" id="A0A1H5QF02"/>
<dbReference type="Gene3D" id="3.40.50.1820">
    <property type="entry name" value="alpha/beta hydrolase"/>
    <property type="match status" value="1"/>
</dbReference>
<evidence type="ECO:0000313" key="4">
    <source>
        <dbReference type="Proteomes" id="UP000198878"/>
    </source>
</evidence>
<reference evidence="4" key="1">
    <citation type="submission" date="2016-10" db="EMBL/GenBank/DDBJ databases">
        <authorList>
            <person name="Varghese N."/>
            <person name="Submissions S."/>
        </authorList>
    </citation>
    <scope>NUCLEOTIDE SEQUENCE [LARGE SCALE GENOMIC DNA]</scope>
    <source>
        <strain evidence="4">DSM 44654</strain>
    </source>
</reference>